<accession>A0A5B7FK10</accession>
<organism evidence="2 3">
    <name type="scientific">Portunus trituberculatus</name>
    <name type="common">Swimming crab</name>
    <name type="synonym">Neptunus trituberculatus</name>
    <dbReference type="NCBI Taxonomy" id="210409"/>
    <lineage>
        <taxon>Eukaryota</taxon>
        <taxon>Metazoa</taxon>
        <taxon>Ecdysozoa</taxon>
        <taxon>Arthropoda</taxon>
        <taxon>Crustacea</taxon>
        <taxon>Multicrustacea</taxon>
        <taxon>Malacostraca</taxon>
        <taxon>Eumalacostraca</taxon>
        <taxon>Eucarida</taxon>
        <taxon>Decapoda</taxon>
        <taxon>Pleocyemata</taxon>
        <taxon>Brachyura</taxon>
        <taxon>Eubrachyura</taxon>
        <taxon>Portunoidea</taxon>
        <taxon>Portunidae</taxon>
        <taxon>Portuninae</taxon>
        <taxon>Portunus</taxon>
    </lineage>
</organism>
<comment type="caution">
    <text evidence="2">The sequence shown here is derived from an EMBL/GenBank/DDBJ whole genome shotgun (WGS) entry which is preliminary data.</text>
</comment>
<dbReference type="AlphaFoldDB" id="A0A5B7FK10"/>
<evidence type="ECO:0000313" key="2">
    <source>
        <dbReference type="EMBL" id="MPC44694.1"/>
    </source>
</evidence>
<reference evidence="2 3" key="1">
    <citation type="submission" date="2019-05" db="EMBL/GenBank/DDBJ databases">
        <title>Another draft genome of Portunus trituberculatus and its Hox gene families provides insights of decapod evolution.</title>
        <authorList>
            <person name="Jeong J.-H."/>
            <person name="Song I."/>
            <person name="Kim S."/>
            <person name="Choi T."/>
            <person name="Kim D."/>
            <person name="Ryu S."/>
            <person name="Kim W."/>
        </authorList>
    </citation>
    <scope>NUCLEOTIDE SEQUENCE [LARGE SCALE GENOMIC DNA]</scope>
    <source>
        <tissue evidence="2">Muscle</tissue>
    </source>
</reference>
<evidence type="ECO:0000313" key="3">
    <source>
        <dbReference type="Proteomes" id="UP000324222"/>
    </source>
</evidence>
<gene>
    <name evidence="2" type="ORF">E2C01_038373</name>
</gene>
<sequence>MSVFGVDEGSLGEKTIQEFSEARFSLTNSRTIFPISLGPVWLRIKLFRRMLWSNLLREHGSLLLRFATKPNWMLLCSSSRSELSSSSLLDGEGKEEATEVVTSRPAVAADPEA</sequence>
<proteinExistence type="predicted"/>
<evidence type="ECO:0000256" key="1">
    <source>
        <dbReference type="SAM" id="MobiDB-lite"/>
    </source>
</evidence>
<name>A0A5B7FK10_PORTR</name>
<feature type="region of interest" description="Disordered" evidence="1">
    <location>
        <begin position="82"/>
        <end position="113"/>
    </location>
</feature>
<protein>
    <submittedName>
        <fullName evidence="2">Uncharacterized protein</fullName>
    </submittedName>
</protein>
<dbReference type="EMBL" id="VSRR010006396">
    <property type="protein sequence ID" value="MPC44694.1"/>
    <property type="molecule type" value="Genomic_DNA"/>
</dbReference>
<keyword evidence="3" id="KW-1185">Reference proteome</keyword>
<dbReference type="Proteomes" id="UP000324222">
    <property type="component" value="Unassembled WGS sequence"/>
</dbReference>